<dbReference type="PANTHER" id="PTHR34826">
    <property type="entry name" value="UPF0590 PROTEIN C409.17C"/>
    <property type="match status" value="1"/>
</dbReference>
<sequence length="334" mass="37433">MASEEPSARYTLKVTAGPTYDPKTHQIVPVNADETLTIETEHTTAKLCVRIRDYNGLPPNTPRTCRYFSHPDHQDDQYSIAVSFIPKRTIPGCALVFGNDFDRPIRDRLPPGTNYALKIVKWMIDPGLEGDAYADKPYLYGAALSSWNYFRICEREGVASRPNSAGEKPASPNGSQESITSSGGNSKGSDWQGSVTSLELHEEVIEEGGEGTGKQIRESLNIPGDASSRKKYFLDQNNRRMFEFEAGRLYKADFGNPYLGFSDFSLRLPGFSLNVAKYIDRKNHSLRYVLKNKNTGDVFFVVVFTLLLNNEDESEDQSSGEEAQQEEREESEVD</sequence>
<reference evidence="4" key="2">
    <citation type="journal article" date="2009" name="Genome Res.">
        <title>Comparative genomic analyses of the human fungal pathogens Coccidioides and their relatives.</title>
        <authorList>
            <person name="Sharpton T.J."/>
            <person name="Stajich J.E."/>
            <person name="Rounsley S.D."/>
            <person name="Gardner M.J."/>
            <person name="Wortman J.R."/>
            <person name="Jordar V.S."/>
            <person name="Maiti R."/>
            <person name="Kodira C.D."/>
            <person name="Neafsey D.E."/>
            <person name="Zeng Q."/>
            <person name="Hung C.-Y."/>
            <person name="McMahan C."/>
            <person name="Muszewska A."/>
            <person name="Grynberg M."/>
            <person name="Mandel M.A."/>
            <person name="Kellner E.M."/>
            <person name="Barker B.M."/>
            <person name="Galgiani J.N."/>
            <person name="Orbach M.J."/>
            <person name="Kirkland T.N."/>
            <person name="Cole G.T."/>
            <person name="Henn M.R."/>
            <person name="Birren B.W."/>
            <person name="Taylor J.W."/>
        </authorList>
    </citation>
    <scope>NUCLEOTIDE SEQUENCE [LARGE SCALE GENOMIC DNA]</scope>
    <source>
        <strain evidence="4">RMSCC 3488</strain>
    </source>
</reference>
<proteinExistence type="predicted"/>
<reference evidence="4" key="3">
    <citation type="journal article" date="2010" name="Genome Res.">
        <title>Population genomic sequencing of Coccidioides fungi reveals recent hybridization and transposon control.</title>
        <authorList>
            <person name="Neafsey D.E."/>
            <person name="Barker B.M."/>
            <person name="Sharpton T.J."/>
            <person name="Stajich J.E."/>
            <person name="Park D.J."/>
            <person name="Whiston E."/>
            <person name="Hung C.-Y."/>
            <person name="McMahan C."/>
            <person name="White J."/>
            <person name="Sykes S."/>
            <person name="Heiman D."/>
            <person name="Young S."/>
            <person name="Zeng Q."/>
            <person name="Abouelleil A."/>
            <person name="Aftuck L."/>
            <person name="Bessette D."/>
            <person name="Brown A."/>
            <person name="FitzGerald M."/>
            <person name="Lui A."/>
            <person name="Macdonald J.P."/>
            <person name="Priest M."/>
            <person name="Orbach M.J."/>
            <person name="Galgiani J.N."/>
            <person name="Kirkland T.N."/>
            <person name="Cole G.T."/>
            <person name="Birren B.W."/>
            <person name="Henn M.R."/>
            <person name="Taylor J.W."/>
            <person name="Rounsley S.D."/>
        </authorList>
    </citation>
    <scope>NUCLEOTIDE SEQUENCE [LARGE SCALE GENOMIC DNA]</scope>
    <source>
        <strain evidence="4">RMSCC 3488</strain>
    </source>
</reference>
<feature type="region of interest" description="Disordered" evidence="1">
    <location>
        <begin position="160"/>
        <end position="192"/>
    </location>
</feature>
<dbReference type="InterPro" id="IPR013897">
    <property type="entry name" value="Duc1"/>
</dbReference>
<name>A0A0J6FK10_COCPO</name>
<accession>A0A0J6FK10</accession>
<dbReference type="Proteomes" id="UP000054567">
    <property type="component" value="Unassembled WGS sequence"/>
</dbReference>
<feature type="region of interest" description="Disordered" evidence="1">
    <location>
        <begin position="312"/>
        <end position="334"/>
    </location>
</feature>
<evidence type="ECO:0000259" key="2">
    <source>
        <dbReference type="Pfam" id="PF08588"/>
    </source>
</evidence>
<feature type="domain" description="Domain of unknown function at the cortex 1" evidence="2">
    <location>
        <begin position="12"/>
        <end position="306"/>
    </location>
</feature>
<dbReference type="EMBL" id="DS268111">
    <property type="protein sequence ID" value="KMM69169.1"/>
    <property type="molecule type" value="Genomic_DNA"/>
</dbReference>
<feature type="compositionally biased region" description="Polar residues" evidence="1">
    <location>
        <begin position="172"/>
        <end position="192"/>
    </location>
</feature>
<evidence type="ECO:0000313" key="3">
    <source>
        <dbReference type="EMBL" id="KMM69169.1"/>
    </source>
</evidence>
<dbReference type="OrthoDB" id="2119945at2759"/>
<organism evidence="3 4">
    <name type="scientific">Coccidioides posadasii RMSCC 3488</name>
    <dbReference type="NCBI Taxonomy" id="454284"/>
    <lineage>
        <taxon>Eukaryota</taxon>
        <taxon>Fungi</taxon>
        <taxon>Dikarya</taxon>
        <taxon>Ascomycota</taxon>
        <taxon>Pezizomycotina</taxon>
        <taxon>Eurotiomycetes</taxon>
        <taxon>Eurotiomycetidae</taxon>
        <taxon>Onygenales</taxon>
        <taxon>Onygenaceae</taxon>
        <taxon>Coccidioides</taxon>
    </lineage>
</organism>
<reference evidence="3 4" key="1">
    <citation type="submission" date="2007-06" db="EMBL/GenBank/DDBJ databases">
        <title>The Genome Sequence of Coccidioides posadasii RMSCC_3488.</title>
        <authorList>
            <consortium name="Coccidioides Genome Resources Consortium"/>
            <consortium name="The Broad Institute Genome Sequencing Platform"/>
            <person name="Henn M.R."/>
            <person name="Sykes S."/>
            <person name="Young S."/>
            <person name="Jaffe D."/>
            <person name="Berlin A."/>
            <person name="Alvarez P."/>
            <person name="Butler J."/>
            <person name="Gnerre S."/>
            <person name="Grabherr M."/>
            <person name="Mauceli E."/>
            <person name="Brockman W."/>
            <person name="Kodira C."/>
            <person name="Alvarado L."/>
            <person name="Zeng Q."/>
            <person name="Crawford M."/>
            <person name="Antoine C."/>
            <person name="Devon K."/>
            <person name="Galgiani J."/>
            <person name="Orsborn K."/>
            <person name="Lewis M.L."/>
            <person name="Nusbaum C."/>
            <person name="Galagan J."/>
            <person name="Birren B."/>
        </authorList>
    </citation>
    <scope>NUCLEOTIDE SEQUENCE [LARGE SCALE GENOMIC DNA]</scope>
    <source>
        <strain evidence="3 4">RMSCC 3488</strain>
    </source>
</reference>
<evidence type="ECO:0000256" key="1">
    <source>
        <dbReference type="SAM" id="MobiDB-lite"/>
    </source>
</evidence>
<dbReference type="VEuPathDB" id="FungiDB:CPAG_05491"/>
<dbReference type="PANTHER" id="PTHR34826:SF2">
    <property type="entry name" value="UPF0590 PROTEIN C409.17C"/>
    <property type="match status" value="1"/>
</dbReference>
<dbReference type="Pfam" id="PF08588">
    <property type="entry name" value="Duc1"/>
    <property type="match status" value="1"/>
</dbReference>
<dbReference type="AlphaFoldDB" id="A0A0J6FK10"/>
<evidence type="ECO:0000313" key="4">
    <source>
        <dbReference type="Proteomes" id="UP000054567"/>
    </source>
</evidence>
<gene>
    <name evidence="3" type="ORF">CPAG_05491</name>
</gene>
<protein>
    <recommendedName>
        <fullName evidence="2">Domain of unknown function at the cortex 1 domain-containing protein</fullName>
    </recommendedName>
</protein>